<accession>A0A101QTH3</accession>
<sequence length="350" mass="38224">MLQDARMSLTSHLKDPRSPISRFLAEQFPGTKAVLTDYRERLARFPAPLLPRAEAGLKPEYRMLGHTIDHRLRISLGAPTGAPIKEGIVRAVLDDDGWPSRDVIRAVQQAGDVMLEELARFESDAGQPLSLGPAEEERLIRLCHVASSFEAIFRHCGWMRGNTLGLCAPGSTLDDLVDAVADYVVNDIRQQMQLAAHSGPFEALRLLDASARICGPVFDGSLQVGGADADFILDGTLIDCKATIHPERISRSEIYQLAGYLLLDYSNTHSISTVALYLSRQGALIDWSVEDFLGLLGARHDLATLREACCHALTGGQHGTPLPFPDPAHPLPRPRAASPALQPSLFDQQD</sequence>
<feature type="region of interest" description="Disordered" evidence="1">
    <location>
        <begin position="321"/>
        <end position="350"/>
    </location>
</feature>
<comment type="caution">
    <text evidence="2">The sequence shown here is derived from an EMBL/GenBank/DDBJ whole genome shotgun (WGS) entry which is preliminary data.</text>
</comment>
<gene>
    <name evidence="2" type="ORF">AQJ30_23805</name>
</gene>
<keyword evidence="3" id="KW-1185">Reference proteome</keyword>
<dbReference type="EMBL" id="LMWS01000031">
    <property type="protein sequence ID" value="KUN35718.1"/>
    <property type="molecule type" value="Genomic_DNA"/>
</dbReference>
<name>A0A101QTH3_9ACTN</name>
<evidence type="ECO:0000313" key="2">
    <source>
        <dbReference type="EMBL" id="KUN35718.1"/>
    </source>
</evidence>
<reference evidence="2 3" key="1">
    <citation type="submission" date="2015-10" db="EMBL/GenBank/DDBJ databases">
        <title>Draft genome sequence of Streptomyces longwoodensis DSM 41677, type strain for the species Streptomyces longwoodensis.</title>
        <authorList>
            <person name="Ruckert C."/>
            <person name="Winkler A."/>
            <person name="Kalinowski J."/>
            <person name="Kampfer P."/>
            <person name="Glaeser S."/>
        </authorList>
    </citation>
    <scope>NUCLEOTIDE SEQUENCE [LARGE SCALE GENOMIC DNA]</scope>
    <source>
        <strain evidence="2 3">DSM 41677</strain>
    </source>
</reference>
<dbReference type="AlphaFoldDB" id="A0A101QTH3"/>
<feature type="compositionally biased region" description="Low complexity" evidence="1">
    <location>
        <begin position="334"/>
        <end position="350"/>
    </location>
</feature>
<dbReference type="Proteomes" id="UP000053271">
    <property type="component" value="Unassembled WGS sequence"/>
</dbReference>
<evidence type="ECO:0000256" key="1">
    <source>
        <dbReference type="SAM" id="MobiDB-lite"/>
    </source>
</evidence>
<evidence type="ECO:0000313" key="3">
    <source>
        <dbReference type="Proteomes" id="UP000053271"/>
    </source>
</evidence>
<organism evidence="2 3">
    <name type="scientific">Streptomyces longwoodensis</name>
    <dbReference type="NCBI Taxonomy" id="68231"/>
    <lineage>
        <taxon>Bacteria</taxon>
        <taxon>Bacillati</taxon>
        <taxon>Actinomycetota</taxon>
        <taxon>Actinomycetes</taxon>
        <taxon>Kitasatosporales</taxon>
        <taxon>Streptomycetaceae</taxon>
        <taxon>Streptomyces</taxon>
    </lineage>
</organism>
<evidence type="ECO:0008006" key="4">
    <source>
        <dbReference type="Google" id="ProtNLM"/>
    </source>
</evidence>
<proteinExistence type="predicted"/>
<protein>
    <recommendedName>
        <fullName evidence="4">Restriction endonuclease</fullName>
    </recommendedName>
</protein>
<feature type="compositionally biased region" description="Pro residues" evidence="1">
    <location>
        <begin position="322"/>
        <end position="333"/>
    </location>
</feature>